<organism evidence="1 2">
    <name type="scientific">Araneus ventricosus</name>
    <name type="common">Orbweaver spider</name>
    <name type="synonym">Epeira ventricosa</name>
    <dbReference type="NCBI Taxonomy" id="182803"/>
    <lineage>
        <taxon>Eukaryota</taxon>
        <taxon>Metazoa</taxon>
        <taxon>Ecdysozoa</taxon>
        <taxon>Arthropoda</taxon>
        <taxon>Chelicerata</taxon>
        <taxon>Arachnida</taxon>
        <taxon>Araneae</taxon>
        <taxon>Araneomorphae</taxon>
        <taxon>Entelegynae</taxon>
        <taxon>Araneoidea</taxon>
        <taxon>Araneidae</taxon>
        <taxon>Araneus</taxon>
    </lineage>
</organism>
<name>A0A4Y2C420_ARAVE</name>
<protein>
    <submittedName>
        <fullName evidence="1">Uncharacterized protein</fullName>
    </submittedName>
</protein>
<reference evidence="1 2" key="1">
    <citation type="journal article" date="2019" name="Sci. Rep.">
        <title>Orb-weaving spider Araneus ventricosus genome elucidates the spidroin gene catalogue.</title>
        <authorList>
            <person name="Kono N."/>
            <person name="Nakamura H."/>
            <person name="Ohtoshi R."/>
            <person name="Moran D.A.P."/>
            <person name="Shinohara A."/>
            <person name="Yoshida Y."/>
            <person name="Fujiwara M."/>
            <person name="Mori M."/>
            <person name="Tomita M."/>
            <person name="Arakawa K."/>
        </authorList>
    </citation>
    <scope>NUCLEOTIDE SEQUENCE [LARGE SCALE GENOMIC DNA]</scope>
</reference>
<accession>A0A4Y2C420</accession>
<gene>
    <name evidence="1" type="ORF">AVEN_140682_1</name>
</gene>
<sequence>MEILLTPSEDKSSPICSEESMIWSYLFCPVSFTRQHTAISHFNTRSPSAPICLEESMVWSTCFVPSVLLISTLPSAILTPDFSVRNATIYHKPITWNHATNLFLLRQPLYAYKTKPVVNLPSLITTLLYDRESSYDI</sequence>
<dbReference type="Proteomes" id="UP000499080">
    <property type="component" value="Unassembled WGS sequence"/>
</dbReference>
<proteinExistence type="predicted"/>
<keyword evidence="2" id="KW-1185">Reference proteome</keyword>
<evidence type="ECO:0000313" key="2">
    <source>
        <dbReference type="Proteomes" id="UP000499080"/>
    </source>
</evidence>
<dbReference type="EMBL" id="BGPR01000146">
    <property type="protein sequence ID" value="GBL99220.1"/>
    <property type="molecule type" value="Genomic_DNA"/>
</dbReference>
<comment type="caution">
    <text evidence="1">The sequence shown here is derived from an EMBL/GenBank/DDBJ whole genome shotgun (WGS) entry which is preliminary data.</text>
</comment>
<evidence type="ECO:0000313" key="1">
    <source>
        <dbReference type="EMBL" id="GBL99220.1"/>
    </source>
</evidence>
<dbReference type="AlphaFoldDB" id="A0A4Y2C420"/>